<keyword evidence="1" id="KW-0812">Transmembrane</keyword>
<dbReference type="Pfam" id="PF18917">
    <property type="entry name" value="LiaI-LiaF-like_TM1"/>
    <property type="match status" value="1"/>
</dbReference>
<keyword evidence="1" id="KW-1133">Transmembrane helix</keyword>
<keyword evidence="4" id="KW-1185">Reference proteome</keyword>
<dbReference type="InterPro" id="IPR043726">
    <property type="entry name" value="LiaI-LiaF-like_TM1"/>
</dbReference>
<evidence type="ECO:0000313" key="3">
    <source>
        <dbReference type="EMBL" id="MBU5483854.1"/>
    </source>
</evidence>
<sequence length="360" mass="40156">MRRVGTITSSVGFIFIGIWLMLRNFSYDVSVEMIKWWPVLIILFGVEIIFLNNMKKENEKVGFNFLIIPLTIIFIGINAFVFVEGKVPKDYNIFKDGLSGSSVVFDDINFMNNEKKIETEKVLESFGKKIVFDTNNADIEVKKSEDGKVRLKLDIYVDKSDKRDSYEIKENKLKDGYEFSIKESSVKGVSGEIYIPENMDIDIKANNLKFNSEEYKTANNLKIDCNNASIYVGDSKNLNIKANNGLIEGANSNVANVVMNNGKVSFNGDVKKGIIKVNNGEVNVDNKQCEDLNIGINLGSVNINTSDNNLTAALKINQGKVRLNDEDKINSNLSKTLGNGAGKLNVDVKTGSINVEIGEW</sequence>
<proteinExistence type="predicted"/>
<dbReference type="RefSeq" id="WP_216438242.1">
    <property type="nucleotide sequence ID" value="NZ_JAHLQF010000001.1"/>
</dbReference>
<name>A0ABS6EF87_9CLOT</name>
<protein>
    <recommendedName>
        <fullName evidence="2">LiaI-LiaF-like transmembrane region domain-containing protein</fullName>
    </recommendedName>
</protein>
<evidence type="ECO:0000259" key="2">
    <source>
        <dbReference type="Pfam" id="PF18917"/>
    </source>
</evidence>
<evidence type="ECO:0000256" key="1">
    <source>
        <dbReference type="SAM" id="Phobius"/>
    </source>
</evidence>
<feature type="domain" description="LiaI-LiaF-like transmembrane region" evidence="2">
    <location>
        <begin position="8"/>
        <end position="49"/>
    </location>
</feature>
<dbReference type="Proteomes" id="UP000726170">
    <property type="component" value="Unassembled WGS sequence"/>
</dbReference>
<comment type="caution">
    <text evidence="3">The sequence shown here is derived from an EMBL/GenBank/DDBJ whole genome shotgun (WGS) entry which is preliminary data.</text>
</comment>
<feature type="transmembrane region" description="Helical" evidence="1">
    <location>
        <begin position="5"/>
        <end position="22"/>
    </location>
</feature>
<organism evidence="3 4">
    <name type="scientific">Clostridium mobile</name>
    <dbReference type="NCBI Taxonomy" id="2841512"/>
    <lineage>
        <taxon>Bacteria</taxon>
        <taxon>Bacillati</taxon>
        <taxon>Bacillota</taxon>
        <taxon>Clostridia</taxon>
        <taxon>Eubacteriales</taxon>
        <taxon>Clostridiaceae</taxon>
        <taxon>Clostridium</taxon>
    </lineage>
</organism>
<keyword evidence="1" id="KW-0472">Membrane</keyword>
<reference evidence="3 4" key="1">
    <citation type="submission" date="2021-06" db="EMBL/GenBank/DDBJ databases">
        <authorList>
            <person name="Sun Q."/>
            <person name="Li D."/>
        </authorList>
    </citation>
    <scope>NUCLEOTIDE SEQUENCE [LARGE SCALE GENOMIC DNA]</scope>
    <source>
        <strain evidence="3 4">MSJ-11</strain>
    </source>
</reference>
<feature type="transmembrane region" description="Helical" evidence="1">
    <location>
        <begin position="63"/>
        <end position="83"/>
    </location>
</feature>
<feature type="transmembrane region" description="Helical" evidence="1">
    <location>
        <begin position="34"/>
        <end position="51"/>
    </location>
</feature>
<evidence type="ECO:0000313" key="4">
    <source>
        <dbReference type="Proteomes" id="UP000726170"/>
    </source>
</evidence>
<dbReference type="EMBL" id="JAHLQF010000001">
    <property type="protein sequence ID" value="MBU5483854.1"/>
    <property type="molecule type" value="Genomic_DNA"/>
</dbReference>
<gene>
    <name evidence="3" type="ORF">KQI86_05880</name>
</gene>
<accession>A0ABS6EF87</accession>